<dbReference type="EMBL" id="CAWUPB010001108">
    <property type="protein sequence ID" value="CAK7337940.1"/>
    <property type="molecule type" value="Genomic_DNA"/>
</dbReference>
<evidence type="ECO:0000313" key="1">
    <source>
        <dbReference type="EMBL" id="CAK7337940.1"/>
    </source>
</evidence>
<feature type="non-terminal residue" evidence="1">
    <location>
        <position position="64"/>
    </location>
</feature>
<protein>
    <submittedName>
        <fullName evidence="1">Uncharacterized protein</fullName>
    </submittedName>
</protein>
<dbReference type="AlphaFoldDB" id="A0AAV1RNF8"/>
<feature type="non-terminal residue" evidence="1">
    <location>
        <position position="1"/>
    </location>
</feature>
<reference evidence="1 2" key="1">
    <citation type="submission" date="2024-01" db="EMBL/GenBank/DDBJ databases">
        <authorList>
            <person name="Waweru B."/>
        </authorList>
    </citation>
    <scope>NUCLEOTIDE SEQUENCE [LARGE SCALE GENOMIC DNA]</scope>
</reference>
<accession>A0AAV1RNF8</accession>
<sequence length="64" mass="7167">EASTIQNLLKIYNHPLHFPTKTIPSYLIETSPSPPPAYTDHLLHLIGPSPPPYQPNTPLSSLYF</sequence>
<organism evidence="1 2">
    <name type="scientific">Dovyalis caffra</name>
    <dbReference type="NCBI Taxonomy" id="77055"/>
    <lineage>
        <taxon>Eukaryota</taxon>
        <taxon>Viridiplantae</taxon>
        <taxon>Streptophyta</taxon>
        <taxon>Embryophyta</taxon>
        <taxon>Tracheophyta</taxon>
        <taxon>Spermatophyta</taxon>
        <taxon>Magnoliopsida</taxon>
        <taxon>eudicotyledons</taxon>
        <taxon>Gunneridae</taxon>
        <taxon>Pentapetalae</taxon>
        <taxon>rosids</taxon>
        <taxon>fabids</taxon>
        <taxon>Malpighiales</taxon>
        <taxon>Salicaceae</taxon>
        <taxon>Flacourtieae</taxon>
        <taxon>Dovyalis</taxon>
    </lineage>
</organism>
<comment type="caution">
    <text evidence="1">The sequence shown here is derived from an EMBL/GenBank/DDBJ whole genome shotgun (WGS) entry which is preliminary data.</text>
</comment>
<name>A0AAV1RNF8_9ROSI</name>
<dbReference type="Proteomes" id="UP001314170">
    <property type="component" value="Unassembled WGS sequence"/>
</dbReference>
<proteinExistence type="predicted"/>
<evidence type="ECO:0000313" key="2">
    <source>
        <dbReference type="Proteomes" id="UP001314170"/>
    </source>
</evidence>
<gene>
    <name evidence="1" type="ORF">DCAF_LOCUS12981</name>
</gene>
<keyword evidence="2" id="KW-1185">Reference proteome</keyword>